<organism evidence="5 6">
    <name type="scientific">Subtercola boreus</name>
    <dbReference type="NCBI Taxonomy" id="120213"/>
    <lineage>
        <taxon>Bacteria</taxon>
        <taxon>Bacillati</taxon>
        <taxon>Actinomycetota</taxon>
        <taxon>Actinomycetes</taxon>
        <taxon>Micrococcales</taxon>
        <taxon>Microbacteriaceae</taxon>
        <taxon>Subtercola</taxon>
    </lineage>
</organism>
<evidence type="ECO:0000259" key="4">
    <source>
        <dbReference type="Pfam" id="PF17853"/>
    </source>
</evidence>
<protein>
    <recommendedName>
        <fullName evidence="7">PucR family transcriptional regulator</fullName>
    </recommendedName>
</protein>
<feature type="domain" description="CdaR GGDEF-like" evidence="4">
    <location>
        <begin position="216"/>
        <end position="324"/>
    </location>
</feature>
<name>A0A3E0VGI4_9MICO</name>
<dbReference type="Pfam" id="PF13556">
    <property type="entry name" value="HTH_30"/>
    <property type="match status" value="1"/>
</dbReference>
<evidence type="ECO:0008006" key="7">
    <source>
        <dbReference type="Google" id="ProtNLM"/>
    </source>
</evidence>
<evidence type="ECO:0000259" key="2">
    <source>
        <dbReference type="Pfam" id="PF13556"/>
    </source>
</evidence>
<dbReference type="Pfam" id="PF17853">
    <property type="entry name" value="GGDEF_2"/>
    <property type="match status" value="1"/>
</dbReference>
<comment type="similarity">
    <text evidence="1">Belongs to the CdaR family.</text>
</comment>
<feature type="domain" description="RsbT co-antagonist protein RsbRD N-terminal" evidence="3">
    <location>
        <begin position="63"/>
        <end position="191"/>
    </location>
</feature>
<evidence type="ECO:0000313" key="6">
    <source>
        <dbReference type="Proteomes" id="UP000256486"/>
    </source>
</evidence>
<accession>A0A3E0VGI4</accession>
<evidence type="ECO:0000259" key="3">
    <source>
        <dbReference type="Pfam" id="PF14361"/>
    </source>
</evidence>
<proteinExistence type="inferred from homology"/>
<evidence type="ECO:0000313" key="5">
    <source>
        <dbReference type="EMBL" id="RFA08841.1"/>
    </source>
</evidence>
<dbReference type="RefSeq" id="WP_116414241.1">
    <property type="nucleotide sequence ID" value="NZ_NBWZ01000001.1"/>
</dbReference>
<dbReference type="InterPro" id="IPR025751">
    <property type="entry name" value="RsbRD_N_dom"/>
</dbReference>
<dbReference type="InterPro" id="IPR025736">
    <property type="entry name" value="PucR_C-HTH_dom"/>
</dbReference>
<evidence type="ECO:0000256" key="1">
    <source>
        <dbReference type="ARBA" id="ARBA00006754"/>
    </source>
</evidence>
<dbReference type="AlphaFoldDB" id="A0A3E0VGI4"/>
<dbReference type="InterPro" id="IPR051448">
    <property type="entry name" value="CdaR-like_regulators"/>
</dbReference>
<dbReference type="InterPro" id="IPR042070">
    <property type="entry name" value="PucR_C-HTH_sf"/>
</dbReference>
<dbReference type="Pfam" id="PF14361">
    <property type="entry name" value="RsbRD_N"/>
    <property type="match status" value="1"/>
</dbReference>
<gene>
    <name evidence="5" type="ORF">B7R54_06085</name>
</gene>
<dbReference type="Proteomes" id="UP000256486">
    <property type="component" value="Unassembled WGS sequence"/>
</dbReference>
<dbReference type="PANTHER" id="PTHR33744:SF1">
    <property type="entry name" value="DNA-BINDING TRANSCRIPTIONAL ACTIVATOR ADER"/>
    <property type="match status" value="1"/>
</dbReference>
<dbReference type="Gene3D" id="1.10.10.2840">
    <property type="entry name" value="PucR C-terminal helix-turn-helix domain"/>
    <property type="match status" value="1"/>
</dbReference>
<dbReference type="InterPro" id="IPR041522">
    <property type="entry name" value="CdaR_GGDEF"/>
</dbReference>
<dbReference type="PANTHER" id="PTHR33744">
    <property type="entry name" value="CARBOHYDRATE DIACID REGULATOR"/>
    <property type="match status" value="1"/>
</dbReference>
<comment type="caution">
    <text evidence="5">The sequence shown here is derived from an EMBL/GenBank/DDBJ whole genome shotgun (WGS) entry which is preliminary data.</text>
</comment>
<dbReference type="OrthoDB" id="3190266at2"/>
<dbReference type="EMBL" id="NBWZ01000001">
    <property type="protein sequence ID" value="RFA08841.1"/>
    <property type="molecule type" value="Genomic_DNA"/>
</dbReference>
<reference evidence="5 6" key="1">
    <citation type="submission" date="2017-04" db="EMBL/GenBank/DDBJ databases">
        <title>Comparative genome analysis of Subtercola boreus.</title>
        <authorList>
            <person name="Cho Y.-J."/>
            <person name="Cho A."/>
            <person name="Kim O.-S."/>
            <person name="Lee J.-I."/>
        </authorList>
    </citation>
    <scope>NUCLEOTIDE SEQUENCE [LARGE SCALE GENOMIC DNA]</scope>
    <source>
        <strain evidence="5 6">K300</strain>
    </source>
</reference>
<feature type="domain" description="PucR C-terminal helix-turn-helix" evidence="2">
    <location>
        <begin position="376"/>
        <end position="431"/>
    </location>
</feature>
<keyword evidence="6" id="KW-1185">Reference proteome</keyword>
<sequence>MTSTNEFHPLHSLGADLPWLARLAPEHPSSAVVSASSRAHFTRAVRLVGRGPVDWAVEVGYHVTQRISRDIPAFDEGDDSFEVLRMATESTTIQLLLALSGADVGEASTTEAVDCVTDFVRRGISLDETLRGIHVDHSVMAGAFLAACEKLGDPADRLAQIQVVSERMFSFFDVFAAQMAEVYLSETARHSTSDVAATIQLVSELLRSDGPDDGHIAKRLGYKLGTQHVALIVWSSSLARDADQLELGHTATQLLRTLHPTQKLVLPVGVGRVWGWASPSGSADERIAEMMGVRLPDGVRAVVGHAASGIDGFRRSHREAEAAFSLLQTMEAPSHLVRYSDVDLLSLIMADRERALEFSRRELGELGARNQYASELRATVAAFIETQGSPHAAAVQLNVSRNTVSYRIRRAEELLGRDIAERRAQLHAALMVMSVLTD</sequence>